<evidence type="ECO:0000313" key="3">
    <source>
        <dbReference type="Proteomes" id="UP000659654"/>
    </source>
</evidence>
<dbReference type="Proteomes" id="UP000582659">
    <property type="component" value="Unassembled WGS sequence"/>
</dbReference>
<accession>A0A7I8WW76</accession>
<name>A0A7I8WW76_BURXY</name>
<feature type="compositionally biased region" description="Basic and acidic residues" evidence="1">
    <location>
        <begin position="54"/>
        <end position="64"/>
    </location>
</feature>
<dbReference type="EMBL" id="CAJFCV020000002">
    <property type="protein sequence ID" value="CAG9098720.1"/>
    <property type="molecule type" value="Genomic_DNA"/>
</dbReference>
<dbReference type="EMBL" id="CAJFDI010000002">
    <property type="protein sequence ID" value="CAD5216093.1"/>
    <property type="molecule type" value="Genomic_DNA"/>
</dbReference>
<comment type="caution">
    <text evidence="2">The sequence shown here is derived from an EMBL/GenBank/DDBJ whole genome shotgun (WGS) entry which is preliminary data.</text>
</comment>
<dbReference type="Proteomes" id="UP000659654">
    <property type="component" value="Unassembled WGS sequence"/>
</dbReference>
<feature type="region of interest" description="Disordered" evidence="1">
    <location>
        <begin position="23"/>
        <end position="103"/>
    </location>
</feature>
<reference evidence="2" key="1">
    <citation type="submission" date="2020-09" db="EMBL/GenBank/DDBJ databases">
        <authorList>
            <person name="Kikuchi T."/>
        </authorList>
    </citation>
    <scope>NUCLEOTIDE SEQUENCE</scope>
    <source>
        <strain evidence="2">Ka4C1</strain>
    </source>
</reference>
<organism evidence="2 3">
    <name type="scientific">Bursaphelenchus xylophilus</name>
    <name type="common">Pinewood nematode worm</name>
    <name type="synonym">Aphelenchoides xylophilus</name>
    <dbReference type="NCBI Taxonomy" id="6326"/>
    <lineage>
        <taxon>Eukaryota</taxon>
        <taxon>Metazoa</taxon>
        <taxon>Ecdysozoa</taxon>
        <taxon>Nematoda</taxon>
        <taxon>Chromadorea</taxon>
        <taxon>Rhabditida</taxon>
        <taxon>Tylenchina</taxon>
        <taxon>Tylenchomorpha</taxon>
        <taxon>Aphelenchoidea</taxon>
        <taxon>Aphelenchoididae</taxon>
        <taxon>Bursaphelenchus</taxon>
    </lineage>
</organism>
<evidence type="ECO:0000256" key="1">
    <source>
        <dbReference type="SAM" id="MobiDB-lite"/>
    </source>
</evidence>
<protein>
    <submittedName>
        <fullName evidence="2">(pine wood nematode) hypothetical protein</fullName>
    </submittedName>
</protein>
<gene>
    <name evidence="2" type="ORF">BXYJ_LOCUS4357</name>
</gene>
<evidence type="ECO:0000313" key="2">
    <source>
        <dbReference type="EMBL" id="CAD5216093.1"/>
    </source>
</evidence>
<sequence>MLSKVGKNDTLLPILAREFHTRIMGNNQKQFPGNLEPRHDQDRLGNSPPVHGDVQNRKMTEKEGSGSSLESAVSSNNSQKSESSGDGKSKHRKSPQSKTGSNRMVVRSLILSEYLAGRRPSEAVENVRARSTRKNLGYDTVRAWYKKFDEGLFRLIFRSYDEEDAPTKPGQMFVLDRSRATLRKIHSALLGSWLST</sequence>
<feature type="compositionally biased region" description="Low complexity" evidence="1">
    <location>
        <begin position="65"/>
        <end position="82"/>
    </location>
</feature>
<keyword evidence="3" id="KW-1185">Reference proteome</keyword>
<dbReference type="OrthoDB" id="10546177at2759"/>
<proteinExistence type="predicted"/>
<dbReference type="AlphaFoldDB" id="A0A7I8WW76"/>